<dbReference type="Gene3D" id="3.40.50.720">
    <property type="entry name" value="NAD(P)-binding Rossmann-like Domain"/>
    <property type="match status" value="1"/>
</dbReference>
<proteinExistence type="predicted"/>
<dbReference type="RefSeq" id="WP_345052957.1">
    <property type="nucleotide sequence ID" value="NZ_BAABED010000001.1"/>
</dbReference>
<organism evidence="2 3">
    <name type="scientific">Arthrobacter methylotrophus</name>
    <dbReference type="NCBI Taxonomy" id="121291"/>
    <lineage>
        <taxon>Bacteria</taxon>
        <taxon>Bacillati</taxon>
        <taxon>Actinomycetota</taxon>
        <taxon>Actinomycetes</taxon>
        <taxon>Micrococcales</taxon>
        <taxon>Micrococcaceae</taxon>
        <taxon>Arthrobacter</taxon>
    </lineage>
</organism>
<dbReference type="SUPFAM" id="SSF51735">
    <property type="entry name" value="NAD(P)-binding Rossmann-fold domains"/>
    <property type="match status" value="1"/>
</dbReference>
<dbReference type="InterPro" id="IPR050177">
    <property type="entry name" value="Lipid_A_modif_metabolic_enz"/>
</dbReference>
<dbReference type="Pfam" id="PF01370">
    <property type="entry name" value="Epimerase"/>
    <property type="match status" value="1"/>
</dbReference>
<dbReference type="EMBL" id="JBHMBH010000012">
    <property type="protein sequence ID" value="MFB9713654.1"/>
    <property type="molecule type" value="Genomic_DNA"/>
</dbReference>
<dbReference type="InterPro" id="IPR036291">
    <property type="entry name" value="NAD(P)-bd_dom_sf"/>
</dbReference>
<protein>
    <submittedName>
        <fullName evidence="2">NAD-dependent epimerase/dehydratase family protein</fullName>
    </submittedName>
</protein>
<name>A0ABV5UMA5_9MICC</name>
<dbReference type="PANTHER" id="PTHR43245">
    <property type="entry name" value="BIFUNCTIONAL POLYMYXIN RESISTANCE PROTEIN ARNA"/>
    <property type="match status" value="1"/>
</dbReference>
<keyword evidence="3" id="KW-1185">Reference proteome</keyword>
<comment type="caution">
    <text evidence="2">The sequence shown here is derived from an EMBL/GenBank/DDBJ whole genome shotgun (WGS) entry which is preliminary data.</text>
</comment>
<reference evidence="2 3" key="1">
    <citation type="submission" date="2024-09" db="EMBL/GenBank/DDBJ databases">
        <authorList>
            <person name="Sun Q."/>
            <person name="Mori K."/>
        </authorList>
    </citation>
    <scope>NUCLEOTIDE SEQUENCE [LARGE SCALE GENOMIC DNA]</scope>
    <source>
        <strain evidence="2 3">JCM 13519</strain>
    </source>
</reference>
<evidence type="ECO:0000313" key="3">
    <source>
        <dbReference type="Proteomes" id="UP001589536"/>
    </source>
</evidence>
<evidence type="ECO:0000259" key="1">
    <source>
        <dbReference type="Pfam" id="PF01370"/>
    </source>
</evidence>
<evidence type="ECO:0000313" key="2">
    <source>
        <dbReference type="EMBL" id="MFB9713654.1"/>
    </source>
</evidence>
<gene>
    <name evidence="2" type="ORF">ACFFPI_05735</name>
</gene>
<dbReference type="Proteomes" id="UP001589536">
    <property type="component" value="Unassembled WGS sequence"/>
</dbReference>
<accession>A0ABV5UMA5</accession>
<feature type="domain" description="NAD-dependent epimerase/dehydratase" evidence="1">
    <location>
        <begin position="6"/>
        <end position="181"/>
    </location>
</feature>
<dbReference type="InterPro" id="IPR001509">
    <property type="entry name" value="Epimerase_deHydtase"/>
</dbReference>
<sequence length="307" mass="34020">MAPKRIVVTGGSGRVGRYVLAELASNFEVVNADLSPADSGPKGGAVSDVEYVATDVMDLDAVRSALKGADAVIHLAAIDYDWNAAPEKYIRVNTLGTWNVLQAAQEHGLEKVVLCSSISACGLSEMRSDWTPQYLQVDEEHEIRPVQAYSLSKQIMENMGQAVSRGSDVSVICIRPMAVVLEESLEDFIQFIDDPDLKWLFYYIEAADLARAFRAAVEVEDIKFGTFFISADDTCHPEPTLEWYRRLFHEEPAETASSRGVFDINARASIFSSKAAKERLRWKPTTNFLELRERGGFSVPLSVDSKS</sequence>